<feature type="chain" id="PRO_5016579328" evidence="1">
    <location>
        <begin position="24"/>
        <end position="445"/>
    </location>
</feature>
<protein>
    <submittedName>
        <fullName evidence="3">PDZ domain-containing protein</fullName>
    </submittedName>
</protein>
<dbReference type="AlphaFoldDB" id="A0A366HNB2"/>
<dbReference type="SUPFAM" id="SSF50156">
    <property type="entry name" value="PDZ domain-like"/>
    <property type="match status" value="1"/>
</dbReference>
<dbReference type="Pfam" id="PF13180">
    <property type="entry name" value="PDZ_2"/>
    <property type="match status" value="1"/>
</dbReference>
<dbReference type="Pfam" id="PF13899">
    <property type="entry name" value="Thioredoxin_7"/>
    <property type="match status" value="1"/>
</dbReference>
<dbReference type="Pfam" id="PF00595">
    <property type="entry name" value="PDZ"/>
    <property type="match status" value="1"/>
</dbReference>
<dbReference type="SMART" id="SM00228">
    <property type="entry name" value="PDZ"/>
    <property type="match status" value="1"/>
</dbReference>
<feature type="domain" description="PDZ" evidence="2">
    <location>
        <begin position="246"/>
        <end position="311"/>
    </location>
</feature>
<dbReference type="InterPro" id="IPR036249">
    <property type="entry name" value="Thioredoxin-like_sf"/>
</dbReference>
<dbReference type="Gene3D" id="3.40.30.10">
    <property type="entry name" value="Glutaredoxin"/>
    <property type="match status" value="1"/>
</dbReference>
<organism evidence="3 4">
    <name type="scientific">Roseimicrobium gellanilyticum</name>
    <dbReference type="NCBI Taxonomy" id="748857"/>
    <lineage>
        <taxon>Bacteria</taxon>
        <taxon>Pseudomonadati</taxon>
        <taxon>Verrucomicrobiota</taxon>
        <taxon>Verrucomicrobiia</taxon>
        <taxon>Verrucomicrobiales</taxon>
        <taxon>Verrucomicrobiaceae</taxon>
        <taxon>Roseimicrobium</taxon>
    </lineage>
</organism>
<keyword evidence="4" id="KW-1185">Reference proteome</keyword>
<evidence type="ECO:0000313" key="4">
    <source>
        <dbReference type="Proteomes" id="UP000253426"/>
    </source>
</evidence>
<dbReference type="Proteomes" id="UP000253426">
    <property type="component" value="Unassembled WGS sequence"/>
</dbReference>
<comment type="caution">
    <text evidence="3">The sequence shown here is derived from an EMBL/GenBank/DDBJ whole genome shotgun (WGS) entry which is preliminary data.</text>
</comment>
<evidence type="ECO:0000313" key="3">
    <source>
        <dbReference type="EMBL" id="RBP44648.1"/>
    </source>
</evidence>
<evidence type="ECO:0000256" key="1">
    <source>
        <dbReference type="SAM" id="SignalP"/>
    </source>
</evidence>
<dbReference type="NCBIfam" id="NF041199">
    <property type="entry name" value="trx7_PDZ_seleno"/>
    <property type="match status" value="1"/>
</dbReference>
<feature type="signal peptide" evidence="1">
    <location>
        <begin position="1"/>
        <end position="23"/>
    </location>
</feature>
<accession>A0A366HNB2</accession>
<dbReference type="EMBL" id="QNRR01000004">
    <property type="protein sequence ID" value="RBP44648.1"/>
    <property type="molecule type" value="Genomic_DNA"/>
</dbReference>
<evidence type="ECO:0000259" key="2">
    <source>
        <dbReference type="PROSITE" id="PS50106"/>
    </source>
</evidence>
<name>A0A366HNB2_9BACT</name>
<keyword evidence="1" id="KW-0732">Signal</keyword>
<reference evidence="3 4" key="1">
    <citation type="submission" date="2018-06" db="EMBL/GenBank/DDBJ databases">
        <title>Genomic Encyclopedia of Type Strains, Phase IV (KMG-IV): sequencing the most valuable type-strain genomes for metagenomic binning, comparative biology and taxonomic classification.</title>
        <authorList>
            <person name="Goeker M."/>
        </authorList>
    </citation>
    <scope>NUCLEOTIDE SEQUENCE [LARGE SCALE GENOMIC DNA]</scope>
    <source>
        <strain evidence="3 4">DSM 25532</strain>
    </source>
</reference>
<dbReference type="InterPro" id="IPR036034">
    <property type="entry name" value="PDZ_sf"/>
</dbReference>
<proteinExistence type="predicted"/>
<dbReference type="InterPro" id="IPR001478">
    <property type="entry name" value="PDZ"/>
</dbReference>
<dbReference type="Gene3D" id="2.30.42.10">
    <property type="match status" value="2"/>
</dbReference>
<dbReference type="SUPFAM" id="SSF52833">
    <property type="entry name" value="Thioredoxin-like"/>
    <property type="match status" value="1"/>
</dbReference>
<dbReference type="RefSeq" id="WP_170157128.1">
    <property type="nucleotide sequence ID" value="NZ_QNRR01000004.1"/>
</dbReference>
<dbReference type="PROSITE" id="PS50106">
    <property type="entry name" value="PDZ"/>
    <property type="match status" value="1"/>
</dbReference>
<sequence length="445" mass="48511">MKNTASLLAVTGWLLFMSTPLSAEAVKDREGAVRKDKATMENDARWIYNDVQRGFDEAKRTGKPLLVVLRCIPCLACMGLDASVLTEAELQAVLDKFVCVRVINANDLDLSKFQFDYDLSFSTMFFHPDGTVLGRYGSWTHQKDAQDASTLGYRRTLEAVLALHQGYSANKESLSGKQGGPAKFKTPVDIPFLAGKYKRELDWEGKIVGSCVHCHQVGDAFRATYREQKQAIPAQWIYPMPAPDTVGMVMAPDDVAKVKEVLPGSAAAKAGVSAGDVIASIEGQPVVSIADMAWALHNGPESGSLGVMVRKGGAGEPAAMKLELAPNWRTKSDISRRVATWPMRGMAFGGMVLEDLPDEERTARGLSKDQLALRAKGVGQYGKHATAKNNGFQKEDVIVSFAGVEERMTEGEIIGYLLTNHFPGEKVSVTVLRGSEKKELKLPMQ</sequence>
<gene>
    <name evidence="3" type="ORF">DES53_104470</name>
</gene>